<feature type="domain" description="TRIP4/RQT4 C2HC5-type zinc finger" evidence="3">
    <location>
        <begin position="178"/>
        <end position="230"/>
    </location>
</feature>
<feature type="region of interest" description="Disordered" evidence="2">
    <location>
        <begin position="72"/>
        <end position="116"/>
    </location>
</feature>
<dbReference type="GO" id="GO:0180022">
    <property type="term" value="C:RQC-trigger complex"/>
    <property type="evidence" value="ECO:0007669"/>
    <property type="project" value="InterPro"/>
</dbReference>
<dbReference type="PANTHER" id="PTHR12963">
    <property type="entry name" value="THYROID RECEPTOR INTERACTING PROTEIN RELATED"/>
    <property type="match status" value="1"/>
</dbReference>
<dbReference type="Proteomes" id="UP000094336">
    <property type="component" value="Unassembled WGS sequence"/>
</dbReference>
<dbReference type="GO" id="GO:0045893">
    <property type="term" value="P:positive regulation of DNA-templated transcription"/>
    <property type="evidence" value="ECO:0007669"/>
    <property type="project" value="TreeGrafter"/>
</dbReference>
<evidence type="ECO:0000313" key="5">
    <source>
        <dbReference type="Proteomes" id="UP000094336"/>
    </source>
</evidence>
<accession>A0A1E3QTC4</accession>
<feature type="compositionally biased region" description="Polar residues" evidence="2">
    <location>
        <begin position="92"/>
        <end position="104"/>
    </location>
</feature>
<feature type="region of interest" description="Disordered" evidence="2">
    <location>
        <begin position="241"/>
        <end position="260"/>
    </location>
</feature>
<dbReference type="STRING" id="984486.A0A1E3QTC4"/>
<name>A0A1E3QTC4_9ASCO</name>
<dbReference type="GO" id="GO:0008270">
    <property type="term" value="F:zinc ion binding"/>
    <property type="evidence" value="ECO:0007669"/>
    <property type="project" value="InterPro"/>
</dbReference>
<evidence type="ECO:0000256" key="2">
    <source>
        <dbReference type="SAM" id="MobiDB-lite"/>
    </source>
</evidence>
<dbReference type="GO" id="GO:1990116">
    <property type="term" value="P:ribosome-associated ubiquitin-dependent protein catabolic process"/>
    <property type="evidence" value="ECO:0007669"/>
    <property type="project" value="EnsemblFungi"/>
</dbReference>
<dbReference type="AlphaFoldDB" id="A0A1E3QTC4"/>
<dbReference type="InterPro" id="IPR039128">
    <property type="entry name" value="TRIP4-like"/>
</dbReference>
<dbReference type="GO" id="GO:0005634">
    <property type="term" value="C:nucleus"/>
    <property type="evidence" value="ECO:0007669"/>
    <property type="project" value="InterPro"/>
</dbReference>
<dbReference type="OrthoDB" id="338816at2759"/>
<reference evidence="5" key="1">
    <citation type="submission" date="2016-05" db="EMBL/GenBank/DDBJ databases">
        <title>Comparative genomics of biotechnologically important yeasts.</title>
        <authorList>
            <consortium name="DOE Joint Genome Institute"/>
            <person name="Riley R."/>
            <person name="Haridas S."/>
            <person name="Wolfe K.H."/>
            <person name="Lopes M.R."/>
            <person name="Hittinger C.T."/>
            <person name="Goker M."/>
            <person name="Salamov A."/>
            <person name="Wisecaver J."/>
            <person name="Long T.M."/>
            <person name="Aerts A.L."/>
            <person name="Barry K."/>
            <person name="Choi C."/>
            <person name="Clum A."/>
            <person name="Coughlan A.Y."/>
            <person name="Deshpande S."/>
            <person name="Douglass A.P."/>
            <person name="Hanson S.J."/>
            <person name="Klenk H.-P."/>
            <person name="Labutti K."/>
            <person name="Lapidus A."/>
            <person name="Lindquist E."/>
            <person name="Lipzen A."/>
            <person name="Meier-Kolthoff J.P."/>
            <person name="Ohm R.A."/>
            <person name="Otillar R.P."/>
            <person name="Pangilinan J."/>
            <person name="Peng Y."/>
            <person name="Rokas A."/>
            <person name="Rosa C.A."/>
            <person name="Scheuner C."/>
            <person name="Sibirny A.A."/>
            <person name="Slot J.C."/>
            <person name="Stielow J.B."/>
            <person name="Sun H."/>
            <person name="Kurtzman C.P."/>
            <person name="Blackwell M."/>
            <person name="Grigoriev I.V."/>
            <person name="Jeffries T.W."/>
        </authorList>
    </citation>
    <scope>NUCLEOTIDE SEQUENCE [LARGE SCALE GENOMIC DNA]</scope>
    <source>
        <strain evidence="5">NRRL Y-12698</strain>
    </source>
</reference>
<dbReference type="RefSeq" id="XP_018986283.1">
    <property type="nucleotide sequence ID" value="XM_019132516.1"/>
</dbReference>
<dbReference type="GeneID" id="30150369"/>
<gene>
    <name evidence="4" type="ORF">BABINDRAFT_6819</name>
</gene>
<dbReference type="Pfam" id="PF06221">
    <property type="entry name" value="zf-C2HC5"/>
    <property type="match status" value="1"/>
</dbReference>
<evidence type="ECO:0000256" key="1">
    <source>
        <dbReference type="SAM" id="Coils"/>
    </source>
</evidence>
<proteinExistence type="predicted"/>
<dbReference type="GO" id="GO:0022626">
    <property type="term" value="C:cytosolic ribosome"/>
    <property type="evidence" value="ECO:0007669"/>
    <property type="project" value="EnsemblFungi"/>
</dbReference>
<sequence length="520" mass="57880">MDARSYGIKTLKDLLPLDQDALTQVIDYALSLPSDDIVVDHFLNLLGESPDAIDFVTKFNLYRRPATKAPMAAALKKERTPTPAAEPVKPKNATSNSVWGTSPQPQAPKATKPRLAGTKTSTTVAELLDTKPVKEPLTAQQKAKKAAKKKLTDLKDIDAALAALEYRETGAEADAEDRRSCNCMATRHPLFDVFPNCLNCGKIICVKEGLQPCSYCGQPLISWTERAQMVEALQSQRLELEGKKAPVSENNSGRNSPSVKLPQKKFKITIGAPGQNSFKAQEWAMGRLAEHNKEKAARLAQEAEKTEKITKQDEELQYYSSMKDIDPDLQNAQDRLNTLLNFQSTGAQRTRIIDQASDYDAPATSGSLWASPLERALQLKKQQRMARKQEEAMATRSGRGKRVMDLTIRDGKAVIHEKQVSGDIKDDDAIDLELVDSEDEELKEIKELEQQANVARMEEDAKKQTNVWDYEADKKKWVAPIYVSSSDIKDEKEVEEAVGKGWSRVQLSTPEDPDELVAEI</sequence>
<evidence type="ECO:0000259" key="3">
    <source>
        <dbReference type="Pfam" id="PF06221"/>
    </source>
</evidence>
<feature type="coiled-coil region" evidence="1">
    <location>
        <begin position="438"/>
        <end position="465"/>
    </location>
</feature>
<dbReference type="PANTHER" id="PTHR12963:SF4">
    <property type="entry name" value="ACTIVATING SIGNAL COINTEGRATOR 1"/>
    <property type="match status" value="1"/>
</dbReference>
<dbReference type="GO" id="GO:0070530">
    <property type="term" value="F:K63-linked polyubiquitin modification-dependent protein binding"/>
    <property type="evidence" value="ECO:0007669"/>
    <property type="project" value="EnsemblFungi"/>
</dbReference>
<keyword evidence="1" id="KW-0175">Coiled coil</keyword>
<organism evidence="4 5">
    <name type="scientific">Babjeviella inositovora NRRL Y-12698</name>
    <dbReference type="NCBI Taxonomy" id="984486"/>
    <lineage>
        <taxon>Eukaryota</taxon>
        <taxon>Fungi</taxon>
        <taxon>Dikarya</taxon>
        <taxon>Ascomycota</taxon>
        <taxon>Saccharomycotina</taxon>
        <taxon>Pichiomycetes</taxon>
        <taxon>Serinales incertae sedis</taxon>
        <taxon>Babjeviella</taxon>
    </lineage>
</organism>
<evidence type="ECO:0000313" key="4">
    <source>
        <dbReference type="EMBL" id="ODQ80955.1"/>
    </source>
</evidence>
<dbReference type="GO" id="GO:0072344">
    <property type="term" value="P:rescue of stalled ribosome"/>
    <property type="evidence" value="ECO:0007669"/>
    <property type="project" value="EnsemblFungi"/>
</dbReference>
<protein>
    <recommendedName>
        <fullName evidence="3">TRIP4/RQT4 C2HC5-type zinc finger domain-containing protein</fullName>
    </recommendedName>
</protein>
<feature type="compositionally biased region" description="Polar residues" evidence="2">
    <location>
        <begin position="248"/>
        <end position="258"/>
    </location>
</feature>
<dbReference type="InterPro" id="IPR009349">
    <property type="entry name" value="TRIP4/RQT4_C2HC5_Znf"/>
</dbReference>
<keyword evidence="5" id="KW-1185">Reference proteome</keyword>
<dbReference type="EMBL" id="KV454428">
    <property type="protein sequence ID" value="ODQ80955.1"/>
    <property type="molecule type" value="Genomic_DNA"/>
</dbReference>